<evidence type="ECO:0000256" key="3">
    <source>
        <dbReference type="ARBA" id="ARBA00022777"/>
    </source>
</evidence>
<evidence type="ECO:0000256" key="1">
    <source>
        <dbReference type="ARBA" id="ARBA00022679"/>
    </source>
</evidence>
<sequence length="840" mass="88135">MGCGASQEAKSLDDEADKKAMFNGVDGGKKKRRRRRQARSARTGSVAPETDTTDMAMSGTGGASPGRLRTSALSRRTDKPSRSSGTTGSRSSRPQTNSQGGRSQGGGGSSRRVPRRTRSRRSRANEPGAPDAPATPTRHRSSAASRKRRGGNGGASGTSGRSRGRVSGGSSSRKTPDLDPSADPSEWVLTEDGTFVHKSVMGNNSSVRVRNTTAVSPALLPPDLPSPPAHTAVGLISGTEQFPMRPSTALSGASTSPRRRTGGLPARASSVKVSGYGGRQTPGPHPLGDDGVETSESASATATTVTASVSVSISASRSASVSPNPPGSRAGLASPLDGAGMPASETRRGGPTTGDQSPSTGPSKEPELASFLLLDKNDFDSAELSLFASVNNGDDGGDDGGGGIGGGGKRLVSSELPLGRSTESIIRRTGPIRWERGAILGMGGFGKVYLGTDLDSGKLMAVKTIEIGSAVSMKDSRVKAEIELVENEISVLQFLEHRNIVRYIGTARMEDAGSAINAVPGLLIFMEYVSGGSLAALVRRNGALDESIARAYVYQILNGLKYLHEKKIAHRDIKPGNILISPAPFGGFCKSTLKIADFGASKNLNTLMSVTEGGVKTLAGTPHFMAPEVVLQTGHGRKADIWSLGCTLVEMLSGRPPWADQSPMGVLFHIGTKKSPPPFPDGISPLCISILNEMFHANPRDRPTAAWLMMHPWFDALREVAVSAPSSPHQPNFGDVSGAIDQSVELAAGDSPLPAMRRNLRAAPTRTASAPGAGGVLDAPQQVQYEDERPIRPLLDTVRAYFESNVALEEFNEKDRAEIEAFLAGVRRDAGGEEYEYESG</sequence>
<organism evidence="8 9">
    <name type="scientific">Thecamonas trahens ATCC 50062</name>
    <dbReference type="NCBI Taxonomy" id="461836"/>
    <lineage>
        <taxon>Eukaryota</taxon>
        <taxon>Apusozoa</taxon>
        <taxon>Apusomonadida</taxon>
        <taxon>Apusomonadidae</taxon>
        <taxon>Thecamonas</taxon>
    </lineage>
</organism>
<dbReference type="eggNOG" id="KOG0198">
    <property type="taxonomic scope" value="Eukaryota"/>
</dbReference>
<feature type="compositionally biased region" description="Basic residues" evidence="6">
    <location>
        <begin position="29"/>
        <end position="39"/>
    </location>
</feature>
<feature type="binding site" evidence="5">
    <location>
        <position position="463"/>
    </location>
    <ligand>
        <name>ATP</name>
        <dbReference type="ChEBI" id="CHEBI:30616"/>
    </ligand>
</feature>
<feature type="region of interest" description="Disordered" evidence="6">
    <location>
        <begin position="1"/>
        <end position="192"/>
    </location>
</feature>
<dbReference type="PANTHER" id="PTHR48016">
    <property type="entry name" value="MAP KINASE KINASE KINASE SSK2-RELATED-RELATED"/>
    <property type="match status" value="1"/>
</dbReference>
<feature type="region of interest" description="Disordered" evidence="6">
    <location>
        <begin position="315"/>
        <end position="366"/>
    </location>
</feature>
<feature type="compositionally biased region" description="Low complexity" evidence="6">
    <location>
        <begin position="294"/>
        <end position="303"/>
    </location>
</feature>
<dbReference type="PANTHER" id="PTHR48016:SF56">
    <property type="entry name" value="MAPKK KINASE"/>
    <property type="match status" value="1"/>
</dbReference>
<dbReference type="GO" id="GO:0005524">
    <property type="term" value="F:ATP binding"/>
    <property type="evidence" value="ECO:0007669"/>
    <property type="project" value="UniProtKB-UniRule"/>
</dbReference>
<dbReference type="OMA" id="SHESREP"/>
<feature type="domain" description="Protein kinase" evidence="7">
    <location>
        <begin position="434"/>
        <end position="714"/>
    </location>
</feature>
<dbReference type="AlphaFoldDB" id="A0A0L0DJ23"/>
<accession>A0A0L0DJ23</accession>
<dbReference type="OrthoDB" id="266718at2759"/>
<dbReference type="InterPro" id="IPR017441">
    <property type="entry name" value="Protein_kinase_ATP_BS"/>
</dbReference>
<proteinExistence type="predicted"/>
<dbReference type="CDD" id="cd06606">
    <property type="entry name" value="STKc_MAPKKK"/>
    <property type="match status" value="1"/>
</dbReference>
<dbReference type="GO" id="GO:0004672">
    <property type="term" value="F:protein kinase activity"/>
    <property type="evidence" value="ECO:0007669"/>
    <property type="project" value="InterPro"/>
</dbReference>
<dbReference type="EMBL" id="GL349436">
    <property type="protein sequence ID" value="KNC52195.1"/>
    <property type="molecule type" value="Genomic_DNA"/>
</dbReference>
<dbReference type="Gene3D" id="1.10.510.10">
    <property type="entry name" value="Transferase(Phosphotransferase) domain 1"/>
    <property type="match status" value="1"/>
</dbReference>
<feature type="compositionally biased region" description="Low complexity" evidence="6">
    <location>
        <begin position="82"/>
        <end position="101"/>
    </location>
</feature>
<evidence type="ECO:0000313" key="9">
    <source>
        <dbReference type="Proteomes" id="UP000054408"/>
    </source>
</evidence>
<evidence type="ECO:0000313" key="8">
    <source>
        <dbReference type="EMBL" id="KNC52195.1"/>
    </source>
</evidence>
<evidence type="ECO:0000256" key="6">
    <source>
        <dbReference type="SAM" id="MobiDB-lite"/>
    </source>
</evidence>
<dbReference type="SUPFAM" id="SSF56112">
    <property type="entry name" value="Protein kinase-like (PK-like)"/>
    <property type="match status" value="1"/>
</dbReference>
<feature type="compositionally biased region" description="Basic and acidic residues" evidence="6">
    <location>
        <begin position="10"/>
        <end position="20"/>
    </location>
</feature>
<protein>
    <submittedName>
        <fullName evidence="8">STE/STE11 protein kinase</fullName>
    </submittedName>
</protein>
<evidence type="ECO:0000259" key="7">
    <source>
        <dbReference type="PROSITE" id="PS50011"/>
    </source>
</evidence>
<dbReference type="InterPro" id="IPR000719">
    <property type="entry name" value="Prot_kinase_dom"/>
</dbReference>
<keyword evidence="1" id="KW-0808">Transferase</keyword>
<evidence type="ECO:0000256" key="5">
    <source>
        <dbReference type="PROSITE-ProRule" id="PRU10141"/>
    </source>
</evidence>
<reference evidence="8 9" key="1">
    <citation type="submission" date="2010-05" db="EMBL/GenBank/DDBJ databases">
        <title>The Genome Sequence of Thecamonas trahens ATCC 50062.</title>
        <authorList>
            <consortium name="The Broad Institute Genome Sequencing Platform"/>
            <person name="Russ C."/>
            <person name="Cuomo C."/>
            <person name="Shea T."/>
            <person name="Young S.K."/>
            <person name="Zeng Q."/>
            <person name="Koehrsen M."/>
            <person name="Haas B."/>
            <person name="Borodovsky M."/>
            <person name="Guigo R."/>
            <person name="Alvarado L."/>
            <person name="Berlin A."/>
            <person name="Bochicchio J."/>
            <person name="Borenstein D."/>
            <person name="Chapman S."/>
            <person name="Chen Z."/>
            <person name="Freedman E."/>
            <person name="Gellesch M."/>
            <person name="Goldberg J."/>
            <person name="Griggs A."/>
            <person name="Gujja S."/>
            <person name="Heilman E."/>
            <person name="Heiman D."/>
            <person name="Hepburn T."/>
            <person name="Howarth C."/>
            <person name="Jen D."/>
            <person name="Larson L."/>
            <person name="Mehta T."/>
            <person name="Park D."/>
            <person name="Pearson M."/>
            <person name="Roberts A."/>
            <person name="Saif S."/>
            <person name="Shenoy N."/>
            <person name="Sisk P."/>
            <person name="Stolte C."/>
            <person name="Sykes S."/>
            <person name="Thomson T."/>
            <person name="Walk T."/>
            <person name="White J."/>
            <person name="Yandava C."/>
            <person name="Burger G."/>
            <person name="Gray M.W."/>
            <person name="Holland P.W.H."/>
            <person name="King N."/>
            <person name="Lang F.B.F."/>
            <person name="Roger A.J."/>
            <person name="Ruiz-Trillo I."/>
            <person name="Lander E."/>
            <person name="Nusbaum C."/>
        </authorList>
    </citation>
    <scope>NUCLEOTIDE SEQUENCE [LARGE SCALE GENOMIC DNA]</scope>
    <source>
        <strain evidence="8 9">ATCC 50062</strain>
    </source>
</reference>
<evidence type="ECO:0000256" key="4">
    <source>
        <dbReference type="ARBA" id="ARBA00022840"/>
    </source>
</evidence>
<dbReference type="SMART" id="SM00220">
    <property type="entry name" value="S_TKc"/>
    <property type="match status" value="1"/>
</dbReference>
<name>A0A0L0DJ23_THETB</name>
<feature type="compositionally biased region" description="Basic residues" evidence="6">
    <location>
        <begin position="112"/>
        <end position="122"/>
    </location>
</feature>
<evidence type="ECO:0000256" key="2">
    <source>
        <dbReference type="ARBA" id="ARBA00022741"/>
    </source>
</evidence>
<dbReference type="InterPro" id="IPR008271">
    <property type="entry name" value="Ser/Thr_kinase_AS"/>
</dbReference>
<dbReference type="GeneID" id="25560795"/>
<dbReference type="PROSITE" id="PS50011">
    <property type="entry name" value="PROTEIN_KINASE_DOM"/>
    <property type="match status" value="1"/>
</dbReference>
<gene>
    <name evidence="8" type="ORF">AMSG_01021</name>
</gene>
<dbReference type="Pfam" id="PF00069">
    <property type="entry name" value="Pkinase"/>
    <property type="match status" value="1"/>
</dbReference>
<dbReference type="PROSITE" id="PS00108">
    <property type="entry name" value="PROTEIN_KINASE_ST"/>
    <property type="match status" value="1"/>
</dbReference>
<dbReference type="RefSeq" id="XP_013762198.1">
    <property type="nucleotide sequence ID" value="XM_013906744.1"/>
</dbReference>
<keyword evidence="2 5" id="KW-0547">Nucleotide-binding</keyword>
<feature type="region of interest" description="Disordered" evidence="6">
    <location>
        <begin position="240"/>
        <end position="303"/>
    </location>
</feature>
<feature type="compositionally biased region" description="Polar residues" evidence="6">
    <location>
        <begin position="353"/>
        <end position="362"/>
    </location>
</feature>
<keyword evidence="9" id="KW-1185">Reference proteome</keyword>
<dbReference type="PROSITE" id="PS00107">
    <property type="entry name" value="PROTEIN_KINASE_ATP"/>
    <property type="match status" value="1"/>
</dbReference>
<dbReference type="InterPro" id="IPR050538">
    <property type="entry name" value="MAP_kinase_kinase_kinase"/>
</dbReference>
<dbReference type="Proteomes" id="UP000054408">
    <property type="component" value="Unassembled WGS sequence"/>
</dbReference>
<feature type="compositionally biased region" description="Basic residues" evidence="6">
    <location>
        <begin position="137"/>
        <end position="150"/>
    </location>
</feature>
<keyword evidence="3 8" id="KW-0418">Kinase</keyword>
<keyword evidence="4 5" id="KW-0067">ATP-binding</keyword>
<dbReference type="STRING" id="461836.A0A0L0DJ23"/>
<dbReference type="InterPro" id="IPR011009">
    <property type="entry name" value="Kinase-like_dom_sf"/>
</dbReference>